<evidence type="ECO:0000256" key="4">
    <source>
        <dbReference type="ARBA" id="ARBA00023136"/>
    </source>
</evidence>
<feature type="non-terminal residue" evidence="5">
    <location>
        <position position="195"/>
    </location>
</feature>
<reference evidence="5" key="1">
    <citation type="submission" date="2019-05" db="EMBL/GenBank/DDBJ databases">
        <title>Annotation for the trematode Fasciolopsis buski.</title>
        <authorList>
            <person name="Choi Y.-J."/>
        </authorList>
    </citation>
    <scope>NUCLEOTIDE SEQUENCE</scope>
    <source>
        <strain evidence="5">HT</strain>
        <tissue evidence="5">Whole worm</tissue>
    </source>
</reference>
<dbReference type="GO" id="GO:0001671">
    <property type="term" value="F:ATPase activator activity"/>
    <property type="evidence" value="ECO:0007669"/>
    <property type="project" value="InterPro"/>
</dbReference>
<keyword evidence="3" id="KW-1133">Transmembrane helix</keyword>
<dbReference type="PANTHER" id="PTHR18843:SF7">
    <property type="entry name" value="LAMINA-ASSOCIATED POLYPEPTIDE 1B ISOFORM 1-RELATED"/>
    <property type="match status" value="1"/>
</dbReference>
<dbReference type="InterPro" id="IPR008662">
    <property type="entry name" value="TOIP1/2"/>
</dbReference>
<keyword evidence="6" id="KW-1185">Reference proteome</keyword>
<protein>
    <submittedName>
        <fullName evidence="5">Uncharacterized protein</fullName>
    </submittedName>
</protein>
<dbReference type="EMBL" id="LUCM01003446">
    <property type="protein sequence ID" value="KAA0195790.1"/>
    <property type="molecule type" value="Genomic_DNA"/>
</dbReference>
<name>A0A8E0RWS7_9TREM</name>
<comment type="caution">
    <text evidence="5">The sequence shown here is derived from an EMBL/GenBank/DDBJ whole genome shotgun (WGS) entry which is preliminary data.</text>
</comment>
<organism evidence="5 6">
    <name type="scientific">Fasciolopsis buskii</name>
    <dbReference type="NCBI Taxonomy" id="27845"/>
    <lineage>
        <taxon>Eukaryota</taxon>
        <taxon>Metazoa</taxon>
        <taxon>Spiralia</taxon>
        <taxon>Lophotrochozoa</taxon>
        <taxon>Platyhelminthes</taxon>
        <taxon>Trematoda</taxon>
        <taxon>Digenea</taxon>
        <taxon>Plagiorchiida</taxon>
        <taxon>Echinostomata</taxon>
        <taxon>Echinostomatoidea</taxon>
        <taxon>Fasciolidae</taxon>
        <taxon>Fasciolopsis</taxon>
    </lineage>
</organism>
<evidence type="ECO:0000256" key="1">
    <source>
        <dbReference type="ARBA" id="ARBA00004370"/>
    </source>
</evidence>
<dbReference type="PANTHER" id="PTHR18843">
    <property type="entry name" value="TORSIN-1A-INTERACTING PROTEIN"/>
    <property type="match status" value="1"/>
</dbReference>
<evidence type="ECO:0000256" key="3">
    <source>
        <dbReference type="ARBA" id="ARBA00022989"/>
    </source>
</evidence>
<dbReference type="Proteomes" id="UP000728185">
    <property type="component" value="Unassembled WGS sequence"/>
</dbReference>
<sequence length="195" mass="22262">SWWCFSGSDNQLICPLASRSQIDRLSKHFPTQSQRLWAQLRSALESGCTPHKIHIGSFERTPVVILLVHGKSRDIRANHSKSLFRRFIQCVGQLTIKVNHRTGDHFKGCQSLIPPITSERRQALSAEAERIKQTIDNDLLSSYESGDRCFHLDNIDLLPPETVLLFHGMADSQNSPYKEATLLFSLDHIFEFEYA</sequence>
<dbReference type="GO" id="GO:0016020">
    <property type="term" value="C:membrane"/>
    <property type="evidence" value="ECO:0007669"/>
    <property type="project" value="UniProtKB-SubCell"/>
</dbReference>
<comment type="subcellular location">
    <subcellularLocation>
        <location evidence="1">Membrane</location>
    </subcellularLocation>
</comment>
<dbReference type="OrthoDB" id="6258998at2759"/>
<evidence type="ECO:0000313" key="6">
    <source>
        <dbReference type="Proteomes" id="UP000728185"/>
    </source>
</evidence>
<evidence type="ECO:0000313" key="5">
    <source>
        <dbReference type="EMBL" id="KAA0195790.1"/>
    </source>
</evidence>
<keyword evidence="4" id="KW-0472">Membrane</keyword>
<proteinExistence type="predicted"/>
<dbReference type="AlphaFoldDB" id="A0A8E0RWS7"/>
<evidence type="ECO:0000256" key="2">
    <source>
        <dbReference type="ARBA" id="ARBA00022692"/>
    </source>
</evidence>
<dbReference type="InterPro" id="IPR038599">
    <property type="entry name" value="LAP1C-like_C_sf"/>
</dbReference>
<accession>A0A8E0RWS7</accession>
<gene>
    <name evidence="5" type="ORF">FBUS_07660</name>
</gene>
<dbReference type="Gene3D" id="3.40.50.12190">
    <property type="match status" value="1"/>
</dbReference>
<keyword evidence="2" id="KW-0812">Transmembrane</keyword>
<dbReference type="GO" id="GO:0061024">
    <property type="term" value="P:membrane organization"/>
    <property type="evidence" value="ECO:0007669"/>
    <property type="project" value="TreeGrafter"/>
</dbReference>